<name>A0A4Y3TPM7_9PROT</name>
<keyword evidence="2" id="KW-1185">Reference proteome</keyword>
<organism evidence="1 2">
    <name type="scientific">Acetobacter peroxydans</name>
    <dbReference type="NCBI Taxonomy" id="104098"/>
    <lineage>
        <taxon>Bacteria</taxon>
        <taxon>Pseudomonadati</taxon>
        <taxon>Pseudomonadota</taxon>
        <taxon>Alphaproteobacteria</taxon>
        <taxon>Acetobacterales</taxon>
        <taxon>Acetobacteraceae</taxon>
        <taxon>Acetobacter</taxon>
    </lineage>
</organism>
<dbReference type="OrthoDB" id="460582at2"/>
<dbReference type="RefSeq" id="WP_141374263.1">
    <property type="nucleotide sequence ID" value="NZ_BAPL01000016.1"/>
</dbReference>
<dbReference type="SUPFAM" id="SSF56059">
    <property type="entry name" value="Glutathione synthetase ATP-binding domain-like"/>
    <property type="match status" value="1"/>
</dbReference>
<dbReference type="Proteomes" id="UP000317730">
    <property type="component" value="Unassembled WGS sequence"/>
</dbReference>
<comment type="caution">
    <text evidence="1">The sequence shown here is derived from an EMBL/GenBank/DDBJ whole genome shotgun (WGS) entry which is preliminary data.</text>
</comment>
<gene>
    <name evidence="1" type="ORF">APE01nite_00930</name>
</gene>
<reference evidence="1 2" key="1">
    <citation type="submission" date="2019-06" db="EMBL/GenBank/DDBJ databases">
        <title>Whole genome shotgun sequence of Acetobacter peroxydans NBRC 13755.</title>
        <authorList>
            <person name="Hosoyama A."/>
            <person name="Uohara A."/>
            <person name="Ohji S."/>
            <person name="Ichikawa N."/>
        </authorList>
    </citation>
    <scope>NUCLEOTIDE SEQUENCE [LARGE SCALE GENOMIC DNA]</scope>
    <source>
        <strain evidence="1 2">NBRC 13755</strain>
    </source>
</reference>
<protein>
    <recommendedName>
        <fullName evidence="3">ATP-grasp domain-containing protein</fullName>
    </recommendedName>
</protein>
<sequence length="413" mass="45465">MSELDMCLRRAGGAPVLCESPELASPPPVMGLAPLFRAALAREDITGFAPDLIARYERNDDVYALLDLALIQQLCFQREEGLATLGVALARQQVFRVARGKPGAIRLLVVKTPGDFTANVPFECILEHAGITIEVLYVGPGLSWPAHVPDHDLLFVAIGEADTHCETLAQLGRYLENWPRPVLNPPGRIPALSRAEAFEVLRGAPGLCMATTWRMDRAALASVQPGEITFPIILRPQGAHGGINLSKIENTADIAAYLEKVEGNDFFAANFINYASSDGLFRKYRVVLIDGKPFLAHMGISQHWMVHYPYPEMKEHPERRAEEAAAMAGFDEGFASRHAAALAAIHERFGLDYVGFDCAETQQGELLVFELSNALVIHDADDTALFPYKSPQMRRIFAAFCDMLNRRARAAAR</sequence>
<dbReference type="AlphaFoldDB" id="A0A4Y3TPM7"/>
<evidence type="ECO:0000313" key="2">
    <source>
        <dbReference type="Proteomes" id="UP000317730"/>
    </source>
</evidence>
<proteinExistence type="predicted"/>
<accession>A0A4Y3TPM7</accession>
<dbReference type="EMBL" id="BJMV01000001">
    <property type="protein sequence ID" value="GEB84296.1"/>
    <property type="molecule type" value="Genomic_DNA"/>
</dbReference>
<evidence type="ECO:0008006" key="3">
    <source>
        <dbReference type="Google" id="ProtNLM"/>
    </source>
</evidence>
<evidence type="ECO:0000313" key="1">
    <source>
        <dbReference type="EMBL" id="GEB84296.1"/>
    </source>
</evidence>